<evidence type="ECO:0000313" key="2">
    <source>
        <dbReference type="EMBL" id="KAK6734714.1"/>
    </source>
</evidence>
<evidence type="ECO:0000313" key="3">
    <source>
        <dbReference type="Proteomes" id="UP001303046"/>
    </source>
</evidence>
<feature type="region of interest" description="Disordered" evidence="1">
    <location>
        <begin position="405"/>
        <end position="427"/>
    </location>
</feature>
<feature type="compositionally biased region" description="Basic residues" evidence="1">
    <location>
        <begin position="525"/>
        <end position="539"/>
    </location>
</feature>
<evidence type="ECO:0000256" key="1">
    <source>
        <dbReference type="SAM" id="MobiDB-lite"/>
    </source>
</evidence>
<name>A0ABR1C9T7_NECAM</name>
<feature type="compositionally biased region" description="Basic and acidic residues" evidence="1">
    <location>
        <begin position="405"/>
        <end position="418"/>
    </location>
</feature>
<feature type="region of interest" description="Disordered" evidence="1">
    <location>
        <begin position="263"/>
        <end position="288"/>
    </location>
</feature>
<feature type="region of interest" description="Disordered" evidence="1">
    <location>
        <begin position="155"/>
        <end position="251"/>
    </location>
</feature>
<proteinExistence type="predicted"/>
<comment type="caution">
    <text evidence="2">The sequence shown here is derived from an EMBL/GenBank/DDBJ whole genome shotgun (WGS) entry which is preliminary data.</text>
</comment>
<reference evidence="2 3" key="1">
    <citation type="submission" date="2023-08" db="EMBL/GenBank/DDBJ databases">
        <title>A Necator americanus chromosomal reference genome.</title>
        <authorList>
            <person name="Ilik V."/>
            <person name="Petrzelkova K.J."/>
            <person name="Pardy F."/>
            <person name="Fuh T."/>
            <person name="Niatou-Singa F.S."/>
            <person name="Gouil Q."/>
            <person name="Baker L."/>
            <person name="Ritchie M.E."/>
            <person name="Jex A.R."/>
            <person name="Gazzola D."/>
            <person name="Li H."/>
            <person name="Toshio Fujiwara R."/>
            <person name="Zhan B."/>
            <person name="Aroian R.V."/>
            <person name="Pafco B."/>
            <person name="Schwarz E.M."/>
        </authorList>
    </citation>
    <scope>NUCLEOTIDE SEQUENCE [LARGE SCALE GENOMIC DNA]</scope>
    <source>
        <strain evidence="2 3">Aroian</strain>
        <tissue evidence="2">Whole animal</tissue>
    </source>
</reference>
<feature type="region of interest" description="Disordered" evidence="1">
    <location>
        <begin position="322"/>
        <end position="353"/>
    </location>
</feature>
<dbReference type="EMBL" id="JAVFWL010000002">
    <property type="protein sequence ID" value="KAK6734714.1"/>
    <property type="molecule type" value="Genomic_DNA"/>
</dbReference>
<feature type="compositionally biased region" description="Basic and acidic residues" evidence="1">
    <location>
        <begin position="196"/>
        <end position="231"/>
    </location>
</feature>
<sequence>MRVLADDESLGKSFVRYGDADVKVDDRCNAKRESIQRHFSAVAQDSANLLTYFGRAIILDELTRTRNSQLQQYPNDCDTYEMYSVAYYEEGDSYDTYDRNMRNSHIEVCADSFSAVPHKGKHIALIEITNDETTNQHHNEVEQLESVAHRIRADLTHRPSSGQKNIRMAPSCNPRSVIPPPPPAPSGEITAHQRKKNELITKSKDTERSSGRERGGDSEPREKVHEEKALGEESSGTRHRSSPSSDKSERIMVVNMRKSLQNVSEHIENGREPKRMTGPRGKPSTNPFGSGIQQRTQLDITPHQINSVQQVVRRMNSGDWPIKIDDEGVRTDPNPKPCKADRMQGSHRTQPETAHNWETLPRNKAAKEIERANSAERVHFESHNKGKNSGMSLENKERHLQRFKDEKDYRSDSSEPCEHTTVSTDSAFASEDCSSAQQLGFSRTAPTYIPANVKHMDTEARLLLLYFKGHRVLLNYLGIGLTESLWHRISTLPLCEVQISIIESARPPVKVTNAEPKNSGTPIQGHRRSAPSKKARRGDRHVPAQSPRLVALERQLRTDVLDNDWGDRHQRCSSDCEVERRESKKVDSRWSVFMKGGRFVKKSAAALIAKKQGYAPQNGLEEANSSEIVDPRIANEIRALREREEELRKSRTELGLPTLDDIMCKFDEGSFASHGGLRSAHSCDHLHQLTNGMICSSQPQVNRSVRFSTNHNNQGESDKKNTKTQQNWYFNTTEDGGQHQRERSERYAPHSNQMDL</sequence>
<accession>A0ABR1C9T7</accession>
<dbReference type="Proteomes" id="UP001303046">
    <property type="component" value="Unassembled WGS sequence"/>
</dbReference>
<feature type="compositionally biased region" description="Basic and acidic residues" evidence="1">
    <location>
        <begin position="265"/>
        <end position="275"/>
    </location>
</feature>
<feature type="region of interest" description="Disordered" evidence="1">
    <location>
        <begin position="511"/>
        <end position="545"/>
    </location>
</feature>
<keyword evidence="3" id="KW-1185">Reference proteome</keyword>
<protein>
    <submittedName>
        <fullName evidence="2">Uncharacterized protein</fullName>
    </submittedName>
</protein>
<gene>
    <name evidence="2" type="primary">Necator_chrII.g5901</name>
    <name evidence="2" type="ORF">RB195_018108</name>
</gene>
<feature type="compositionally biased region" description="Basic and acidic residues" evidence="1">
    <location>
        <begin position="736"/>
        <end position="748"/>
    </location>
</feature>
<feature type="region of interest" description="Disordered" evidence="1">
    <location>
        <begin position="732"/>
        <end position="756"/>
    </location>
</feature>
<organism evidence="2 3">
    <name type="scientific">Necator americanus</name>
    <name type="common">Human hookworm</name>
    <dbReference type="NCBI Taxonomy" id="51031"/>
    <lineage>
        <taxon>Eukaryota</taxon>
        <taxon>Metazoa</taxon>
        <taxon>Ecdysozoa</taxon>
        <taxon>Nematoda</taxon>
        <taxon>Chromadorea</taxon>
        <taxon>Rhabditida</taxon>
        <taxon>Rhabditina</taxon>
        <taxon>Rhabditomorpha</taxon>
        <taxon>Strongyloidea</taxon>
        <taxon>Ancylostomatidae</taxon>
        <taxon>Bunostominae</taxon>
        <taxon>Necator</taxon>
    </lineage>
</organism>